<sequence>MQLPRNIMDMYFGYNFRVGDVKGTKESIVEFEQIAQNASSAEEKERYAQAAKQLRTKVLPPMEKEMEQLGKQLGLKAGQIGTEVELTGDSLSNLAIKKDRYGELSAVTPYETASFYHNKI</sequence>
<reference evidence="1 2" key="1">
    <citation type="submission" date="2017-12" db="EMBL/GenBank/DDBJ databases">
        <authorList>
            <person name="Paulsen S."/>
            <person name="Gram L.K."/>
        </authorList>
    </citation>
    <scope>NUCLEOTIDE SEQUENCE [LARGE SCALE GENOMIC DNA]</scope>
    <source>
        <strain evidence="1 2">S1607</strain>
    </source>
</reference>
<dbReference type="AlphaFoldDB" id="A0AAQ2EUK9"/>
<dbReference type="EMBL" id="PNEL01000024">
    <property type="protein sequence ID" value="TMN77515.1"/>
    <property type="molecule type" value="Genomic_DNA"/>
</dbReference>
<gene>
    <name evidence="1" type="ORF">CWB74_10290</name>
</gene>
<dbReference type="RefSeq" id="WP_045964258.1">
    <property type="nucleotide sequence ID" value="NZ_JXXW01000033.1"/>
</dbReference>
<protein>
    <submittedName>
        <fullName evidence="1">Uncharacterized protein</fullName>
    </submittedName>
</protein>
<comment type="caution">
    <text evidence="1">The sequence shown here is derived from an EMBL/GenBank/DDBJ whole genome shotgun (WGS) entry which is preliminary data.</text>
</comment>
<organism evidence="1 2">
    <name type="scientific">Pseudoalteromonas piscicida</name>
    <dbReference type="NCBI Taxonomy" id="43662"/>
    <lineage>
        <taxon>Bacteria</taxon>
        <taxon>Pseudomonadati</taxon>
        <taxon>Pseudomonadota</taxon>
        <taxon>Gammaproteobacteria</taxon>
        <taxon>Alteromonadales</taxon>
        <taxon>Pseudoalteromonadaceae</taxon>
        <taxon>Pseudoalteromonas</taxon>
    </lineage>
</organism>
<dbReference type="Proteomes" id="UP000305423">
    <property type="component" value="Unassembled WGS sequence"/>
</dbReference>
<accession>A0AAQ2EUK9</accession>
<evidence type="ECO:0000313" key="2">
    <source>
        <dbReference type="Proteomes" id="UP000305423"/>
    </source>
</evidence>
<evidence type="ECO:0000313" key="1">
    <source>
        <dbReference type="EMBL" id="TMN77515.1"/>
    </source>
</evidence>
<proteinExistence type="predicted"/>
<reference evidence="2" key="2">
    <citation type="submission" date="2019-06" db="EMBL/GenBank/DDBJ databases">
        <title>Co-occurence of chitin degradation, pigmentation and bioactivity in marine Pseudoalteromonas.</title>
        <authorList>
            <person name="Sonnenschein E.C."/>
            <person name="Bech P.K."/>
        </authorList>
    </citation>
    <scope>NUCLEOTIDE SEQUENCE [LARGE SCALE GENOMIC DNA]</scope>
    <source>
        <strain evidence="2">S1607</strain>
    </source>
</reference>
<name>A0AAQ2EUK9_PSEO7</name>